<name>A0ABW3K5F2_9BACT</name>
<protein>
    <submittedName>
        <fullName evidence="2">Signal transducing protein</fullName>
    </submittedName>
</protein>
<organism evidence="2 3">
    <name type="scientific">Ohtaekwangia kribbensis</name>
    <dbReference type="NCBI Taxonomy" id="688913"/>
    <lineage>
        <taxon>Bacteria</taxon>
        <taxon>Pseudomonadati</taxon>
        <taxon>Bacteroidota</taxon>
        <taxon>Cytophagia</taxon>
        <taxon>Cytophagales</taxon>
        <taxon>Fulvivirgaceae</taxon>
        <taxon>Ohtaekwangia</taxon>
    </lineage>
</organism>
<keyword evidence="3" id="KW-1185">Reference proteome</keyword>
<evidence type="ECO:0000313" key="2">
    <source>
        <dbReference type="EMBL" id="MFD1000453.1"/>
    </source>
</evidence>
<dbReference type="EMBL" id="JBHTKA010000004">
    <property type="protein sequence ID" value="MFD1000453.1"/>
    <property type="molecule type" value="Genomic_DNA"/>
</dbReference>
<dbReference type="InterPro" id="IPR018551">
    <property type="entry name" value="DUF2007"/>
</dbReference>
<proteinExistence type="predicted"/>
<dbReference type="RefSeq" id="WP_377579871.1">
    <property type="nucleotide sequence ID" value="NZ_JBHTKA010000004.1"/>
</dbReference>
<feature type="domain" description="DUF2007" evidence="1">
    <location>
        <begin position="12"/>
        <end position="73"/>
    </location>
</feature>
<dbReference type="Pfam" id="PF09413">
    <property type="entry name" value="DUF2007"/>
    <property type="match status" value="1"/>
</dbReference>
<sequence length="133" mass="15300">MEAQNRIVVFQQFNNAIEANIVKTKLDAYGIPCFLTEENLANLYPGQQHAFFQVRLHLFETDVSEAHQIVGEANFVIEDGSTLVCPQCQSRSIERDFPRKLNDQFLAGLNILFFGIFFPDRKVNRCADCQHEF</sequence>
<accession>A0ABW3K5F2</accession>
<gene>
    <name evidence="2" type="ORF">ACFQ21_14105</name>
</gene>
<evidence type="ECO:0000313" key="3">
    <source>
        <dbReference type="Proteomes" id="UP001597112"/>
    </source>
</evidence>
<dbReference type="SUPFAM" id="SSF54913">
    <property type="entry name" value="GlnB-like"/>
    <property type="match status" value="1"/>
</dbReference>
<dbReference type="Gene3D" id="3.30.70.790">
    <property type="entry name" value="UreE, C-terminal domain"/>
    <property type="match status" value="1"/>
</dbReference>
<dbReference type="InterPro" id="IPR011322">
    <property type="entry name" value="N-reg_PII-like_a/b"/>
</dbReference>
<reference evidence="3" key="1">
    <citation type="journal article" date="2019" name="Int. J. Syst. Evol. Microbiol.">
        <title>The Global Catalogue of Microorganisms (GCM) 10K type strain sequencing project: providing services to taxonomists for standard genome sequencing and annotation.</title>
        <authorList>
            <consortium name="The Broad Institute Genomics Platform"/>
            <consortium name="The Broad Institute Genome Sequencing Center for Infectious Disease"/>
            <person name="Wu L."/>
            <person name="Ma J."/>
        </authorList>
    </citation>
    <scope>NUCLEOTIDE SEQUENCE [LARGE SCALE GENOMIC DNA]</scope>
    <source>
        <strain evidence="3">CCUG 58938</strain>
    </source>
</reference>
<dbReference type="Proteomes" id="UP001597112">
    <property type="component" value="Unassembled WGS sequence"/>
</dbReference>
<evidence type="ECO:0000259" key="1">
    <source>
        <dbReference type="Pfam" id="PF09413"/>
    </source>
</evidence>
<comment type="caution">
    <text evidence="2">The sequence shown here is derived from an EMBL/GenBank/DDBJ whole genome shotgun (WGS) entry which is preliminary data.</text>
</comment>